<evidence type="ECO:0000313" key="2">
    <source>
        <dbReference type="Proteomes" id="UP000004564"/>
    </source>
</evidence>
<dbReference type="AlphaFoldDB" id="A0A6C8G6K9"/>
<reference evidence="1 2" key="1">
    <citation type="submission" date="2011-09" db="EMBL/GenBank/DDBJ databases">
        <authorList>
            <person name="McClelland M."/>
            <person name="Clifton S."/>
            <person name="Porwollik S."/>
            <person name="Cheng P."/>
            <person name="Wollam A."/>
            <person name="Wang C."/>
            <person name="Pepin K."/>
            <person name="Bhonagiri V."/>
            <person name="Fulton R."/>
            <person name="Fulton L.F."/>
            <person name="Delehaunty K."/>
            <person name="Fronick C."/>
            <person name="O'Laughlin M."/>
            <person name="Godfrey J."/>
            <person name="Waligorski J."/>
            <person name="Appelbaum E."/>
            <person name="Farmer C."/>
            <person name="Strong C."/>
            <person name="Tomlinson C."/>
            <person name="Hou S."/>
            <person name="Minx P."/>
            <person name="Warren W."/>
            <person name="Wilson R.K."/>
        </authorList>
    </citation>
    <scope>NUCLEOTIDE SEQUENCE [LARGE SCALE GENOMIC DNA]</scope>
    <source>
        <strain evidence="2">SARB 27</strain>
    </source>
</reference>
<sequence length="101" mass="11830">MKYTKDEYIRLGRTLQKEVSENLPDGVLKFTTVAIKFCGGKYKSLYEIMECYNVNPYDCDTVIREVHEFHSYDEILDYLHSIGFNIDDLNPAKGLKIHFNI</sequence>
<proteinExistence type="predicted"/>
<dbReference type="RefSeq" id="WP_000877928.1">
    <property type="nucleotide sequence ID" value="NZ_CM001274.1"/>
</dbReference>
<organism evidence="1 2">
    <name type="scientific">Salmonella enterica subsp. enterica serovar Infantis str. SARB27</name>
    <dbReference type="NCBI Taxonomy" id="596155"/>
    <lineage>
        <taxon>Bacteria</taxon>
        <taxon>Pseudomonadati</taxon>
        <taxon>Pseudomonadota</taxon>
        <taxon>Gammaproteobacteria</taxon>
        <taxon>Enterobacterales</taxon>
        <taxon>Enterobacteriaceae</taxon>
        <taxon>Salmonella</taxon>
    </lineage>
</organism>
<dbReference type="Proteomes" id="UP000004564">
    <property type="component" value="Chromosome"/>
</dbReference>
<gene>
    <name evidence="1" type="ORF">SEENIN0B_01117</name>
</gene>
<name>A0A6C8G6K9_SALIN</name>
<dbReference type="EMBL" id="AFYI01000002">
    <property type="protein sequence ID" value="EHB41266.1"/>
    <property type="molecule type" value="Genomic_DNA"/>
</dbReference>
<protein>
    <submittedName>
        <fullName evidence="1">Uncharacterized protein</fullName>
    </submittedName>
</protein>
<comment type="caution">
    <text evidence="1">The sequence shown here is derived from an EMBL/GenBank/DDBJ whole genome shotgun (WGS) entry which is preliminary data.</text>
</comment>
<evidence type="ECO:0000313" key="1">
    <source>
        <dbReference type="EMBL" id="EHB41266.1"/>
    </source>
</evidence>
<accession>A0A6C8G6K9</accession>